<dbReference type="EMBL" id="JAQQWI010000002">
    <property type="protein sequence ID" value="KAK8037262.1"/>
    <property type="molecule type" value="Genomic_DNA"/>
</dbReference>
<name>A0ABR1SSG5_9PEZI</name>
<dbReference type="Proteomes" id="UP001396898">
    <property type="component" value="Unassembled WGS sequence"/>
</dbReference>
<dbReference type="SUPFAM" id="SSF51905">
    <property type="entry name" value="FAD/NAD(P)-binding domain"/>
    <property type="match status" value="1"/>
</dbReference>
<dbReference type="InterPro" id="IPR036188">
    <property type="entry name" value="FAD/NAD-bd_sf"/>
</dbReference>
<dbReference type="Gene3D" id="3.30.9.10">
    <property type="entry name" value="D-Amino Acid Oxidase, subunit A, domain 2"/>
    <property type="match status" value="1"/>
</dbReference>
<feature type="domain" description="FAD dependent oxidoreductase" evidence="2">
    <location>
        <begin position="77"/>
        <end position="472"/>
    </location>
</feature>
<evidence type="ECO:0000256" key="1">
    <source>
        <dbReference type="SAM" id="SignalP"/>
    </source>
</evidence>
<keyword evidence="4" id="KW-1185">Reference proteome</keyword>
<accession>A0ABR1SSG5</accession>
<sequence length="497" mass="53937">MRSSPLINTFGAGLLLLPTAWSATIAIEARSPLTNTTLPHLDGFPHPNPTKSYWQDPPHRIANHRSTPDLPTDQVFDYVIIGSGMSGAATAFKLLSRDPSLSVLMLEARTAASGASGRNGGHCKTGDYGKKIKQWVDLYGEDEALKIANLEQDCVNDVRDFVHSHNVSNGWQNVETADIYYTQEAFEKAAEIVEFQHELAKRRPDDVPQNNPRTVLRGQEARDYWQWPEILGAVKYAGHTQNPYLTVCAMLELGLEKGLNLQTHTMALQLTQVSEPSAEDTTQWEVKTDRGTVRGTKVVLATNGFTPALHPGLAATHFLEPGRNQAAAVRPAADTTDNPVFQRSNGYSDFPGGSGDYIIARQPGDVGAGDVVYGGGQGLSPTRERNLTDDSVINEAIATYLHGVGRVTYGHANWGATNERVVADWTGIVCYTPDGLPVVGAVPGEAGLWASVCMNGHGMAWAFRSAEALVEMMMSDGEAPGWFPEPFRAGRAWKGGR</sequence>
<organism evidence="3 4">
    <name type="scientific">Apiospora marii</name>
    <dbReference type="NCBI Taxonomy" id="335849"/>
    <lineage>
        <taxon>Eukaryota</taxon>
        <taxon>Fungi</taxon>
        <taxon>Dikarya</taxon>
        <taxon>Ascomycota</taxon>
        <taxon>Pezizomycotina</taxon>
        <taxon>Sordariomycetes</taxon>
        <taxon>Xylariomycetidae</taxon>
        <taxon>Amphisphaeriales</taxon>
        <taxon>Apiosporaceae</taxon>
        <taxon>Apiospora</taxon>
    </lineage>
</organism>
<proteinExistence type="predicted"/>
<evidence type="ECO:0000313" key="4">
    <source>
        <dbReference type="Proteomes" id="UP001396898"/>
    </source>
</evidence>
<reference evidence="3 4" key="1">
    <citation type="submission" date="2023-01" db="EMBL/GenBank/DDBJ databases">
        <title>Analysis of 21 Apiospora genomes using comparative genomics revels a genus with tremendous synthesis potential of carbohydrate active enzymes and secondary metabolites.</title>
        <authorList>
            <person name="Sorensen T."/>
        </authorList>
    </citation>
    <scope>NUCLEOTIDE SEQUENCE [LARGE SCALE GENOMIC DNA]</scope>
    <source>
        <strain evidence="3 4">CBS 20057</strain>
    </source>
</reference>
<dbReference type="PANTHER" id="PTHR13847">
    <property type="entry name" value="SARCOSINE DEHYDROGENASE-RELATED"/>
    <property type="match status" value="1"/>
</dbReference>
<dbReference type="Gene3D" id="3.50.50.60">
    <property type="entry name" value="FAD/NAD(P)-binding domain"/>
    <property type="match status" value="1"/>
</dbReference>
<feature type="chain" id="PRO_5047482472" description="FAD dependent oxidoreductase domain-containing protein" evidence="1">
    <location>
        <begin position="23"/>
        <end position="497"/>
    </location>
</feature>
<evidence type="ECO:0000259" key="2">
    <source>
        <dbReference type="Pfam" id="PF01266"/>
    </source>
</evidence>
<gene>
    <name evidence="3" type="ORF">PG991_000608</name>
</gene>
<evidence type="ECO:0000313" key="3">
    <source>
        <dbReference type="EMBL" id="KAK8037262.1"/>
    </source>
</evidence>
<comment type="caution">
    <text evidence="3">The sequence shown here is derived from an EMBL/GenBank/DDBJ whole genome shotgun (WGS) entry which is preliminary data.</text>
</comment>
<feature type="signal peptide" evidence="1">
    <location>
        <begin position="1"/>
        <end position="22"/>
    </location>
</feature>
<protein>
    <recommendedName>
        <fullName evidence="2">FAD dependent oxidoreductase domain-containing protein</fullName>
    </recommendedName>
</protein>
<dbReference type="PANTHER" id="PTHR13847:SF284">
    <property type="entry name" value="FAD DEPENDENT OXIDOREDUCTASE DOMAIN-CONTAINING PROTEIN"/>
    <property type="match status" value="1"/>
</dbReference>
<dbReference type="InterPro" id="IPR006076">
    <property type="entry name" value="FAD-dep_OxRdtase"/>
</dbReference>
<dbReference type="Pfam" id="PF01266">
    <property type="entry name" value="DAO"/>
    <property type="match status" value="1"/>
</dbReference>
<keyword evidence="1" id="KW-0732">Signal</keyword>